<evidence type="ECO:0000313" key="6">
    <source>
        <dbReference type="EMBL" id="GIY89844.1"/>
    </source>
</evidence>
<dbReference type="Gene3D" id="1.20.890.10">
    <property type="entry name" value="cAMP-dependent protein kinase regulatory subunit, dimerization-anchoring domain"/>
    <property type="match status" value="1"/>
</dbReference>
<comment type="subcellular location">
    <subcellularLocation>
        <location evidence="1">Cell projection</location>
        <location evidence="1">Cilium</location>
        <location evidence="1">Flagellum</location>
    </subcellularLocation>
</comment>
<evidence type="ECO:0000256" key="2">
    <source>
        <dbReference type="ARBA" id="ARBA00022846"/>
    </source>
</evidence>
<protein>
    <recommendedName>
        <fullName evidence="8">RIIa domain-containing protein</fullName>
    </recommendedName>
</protein>
<reference evidence="6 7" key="1">
    <citation type="submission" date="2021-06" db="EMBL/GenBank/DDBJ databases">
        <title>Caerostris darwini draft genome.</title>
        <authorList>
            <person name="Kono N."/>
            <person name="Arakawa K."/>
        </authorList>
    </citation>
    <scope>NUCLEOTIDE SEQUENCE [LARGE SCALE GENOMIC DNA]</scope>
</reference>
<dbReference type="PANTHER" id="PTHR14952:SF9">
    <property type="entry name" value="EF-HAND DOMAIN-CONTAINING PROTEIN"/>
    <property type="match status" value="1"/>
</dbReference>
<evidence type="ECO:0000256" key="4">
    <source>
        <dbReference type="ARBA" id="ARBA00023273"/>
    </source>
</evidence>
<comment type="caution">
    <text evidence="6">The sequence shown here is derived from an EMBL/GenBank/DDBJ whole genome shotgun (WGS) entry which is preliminary data.</text>
</comment>
<gene>
    <name evidence="6" type="primary">AVEN_210385_1</name>
    <name evidence="6" type="ORF">CDAR_107641</name>
</gene>
<evidence type="ECO:0000256" key="1">
    <source>
        <dbReference type="ARBA" id="ARBA00004230"/>
    </source>
</evidence>
<keyword evidence="3" id="KW-0969">Cilium</keyword>
<dbReference type="Proteomes" id="UP001054837">
    <property type="component" value="Unassembled WGS sequence"/>
</dbReference>
<dbReference type="EMBL" id="BPLQ01015701">
    <property type="protein sequence ID" value="GIY89844.1"/>
    <property type="molecule type" value="Genomic_DNA"/>
</dbReference>
<name>A0AAV4X5N6_9ARAC</name>
<evidence type="ECO:0000256" key="5">
    <source>
        <dbReference type="ARBA" id="ARBA00035651"/>
    </source>
</evidence>
<comment type="similarity">
    <text evidence="5">Belongs to the ropporin family.</text>
</comment>
<keyword evidence="7" id="KW-1185">Reference proteome</keyword>
<evidence type="ECO:0008006" key="8">
    <source>
        <dbReference type="Google" id="ProtNLM"/>
    </source>
</evidence>
<dbReference type="GO" id="GO:0031514">
    <property type="term" value="C:motile cilium"/>
    <property type="evidence" value="ECO:0007669"/>
    <property type="project" value="UniProtKB-SubCell"/>
</dbReference>
<evidence type="ECO:0000256" key="3">
    <source>
        <dbReference type="ARBA" id="ARBA00023069"/>
    </source>
</evidence>
<organism evidence="6 7">
    <name type="scientific">Caerostris darwini</name>
    <dbReference type="NCBI Taxonomy" id="1538125"/>
    <lineage>
        <taxon>Eukaryota</taxon>
        <taxon>Metazoa</taxon>
        <taxon>Ecdysozoa</taxon>
        <taxon>Arthropoda</taxon>
        <taxon>Chelicerata</taxon>
        <taxon>Arachnida</taxon>
        <taxon>Araneae</taxon>
        <taxon>Araneomorphae</taxon>
        <taxon>Entelegynae</taxon>
        <taxon>Araneoidea</taxon>
        <taxon>Araneidae</taxon>
        <taxon>Caerostris</taxon>
    </lineage>
</organism>
<keyword evidence="2" id="KW-0282">Flagellum</keyword>
<sequence length="81" mass="9501">MEHIFLDDQITIPEEFPFILKDYAKAAIKTDPPDLVEWSISYFTALQNEEPPPARDRLPIKRPQNIYLTTLPESLEAFVRR</sequence>
<dbReference type="SUPFAM" id="SSF47391">
    <property type="entry name" value="Dimerization-anchoring domain of cAMP-dependent PK regulatory subunit"/>
    <property type="match status" value="1"/>
</dbReference>
<proteinExistence type="inferred from homology"/>
<accession>A0AAV4X5N6</accession>
<evidence type="ECO:0000313" key="7">
    <source>
        <dbReference type="Proteomes" id="UP001054837"/>
    </source>
</evidence>
<dbReference type="PANTHER" id="PTHR14952">
    <property type="entry name" value="ROPPORIN-1-LIKE PROTEIN"/>
    <property type="match status" value="1"/>
</dbReference>
<dbReference type="AlphaFoldDB" id="A0AAV4X5N6"/>
<keyword evidence="4" id="KW-0966">Cell projection</keyword>